<dbReference type="Proteomes" id="UP000515135">
    <property type="component" value="Unplaced"/>
</dbReference>
<name>A0A6P4Y5S6_BRABE</name>
<protein>
    <submittedName>
        <fullName evidence="3">Uncharacterized protein LOC109466514</fullName>
    </submittedName>
</protein>
<dbReference type="AlphaFoldDB" id="A0A6P4Y5S6"/>
<dbReference type="GeneID" id="109466514"/>
<dbReference type="KEGG" id="bbel:109466514"/>
<proteinExistence type="predicted"/>
<keyword evidence="2" id="KW-1185">Reference proteome</keyword>
<feature type="region of interest" description="Disordered" evidence="1">
    <location>
        <begin position="375"/>
        <end position="394"/>
    </location>
</feature>
<evidence type="ECO:0000313" key="2">
    <source>
        <dbReference type="Proteomes" id="UP000515135"/>
    </source>
</evidence>
<reference evidence="3" key="1">
    <citation type="submission" date="2025-08" db="UniProtKB">
        <authorList>
            <consortium name="RefSeq"/>
        </authorList>
    </citation>
    <scope>IDENTIFICATION</scope>
    <source>
        <tissue evidence="3">Gonad</tissue>
    </source>
</reference>
<evidence type="ECO:0000313" key="3">
    <source>
        <dbReference type="RefSeq" id="XP_019619798.1"/>
    </source>
</evidence>
<evidence type="ECO:0000256" key="1">
    <source>
        <dbReference type="SAM" id="MobiDB-lite"/>
    </source>
</evidence>
<dbReference type="OrthoDB" id="5422692at2759"/>
<accession>A0A6P4Y5S6</accession>
<sequence length="451" mass="51039">MLSMTWSRVAVGAIAGAAMVGAAGYRRKVSAMPNWKERAREEAFRRAFNNPPSNYHGELFEPTLVFPKKTPPEDYRELPFMRVDFRQEPEKYMQAVIDYCFEGNTECDFRVQNNKVRPWYSAPWLATRYFGREPIHGMTMERPAEPGYLATTDKRWIQTWSVGFYNAYGGYTIGRFWKDPGKPTLTENVTFPPGTVAFKLLFTEATERDIPALKGAKVWEAAIAMPTSPIPPTASQQEARTLLANVLNCTDRGPNPYPLRLIQVDVMVRDPRSNIGWLFGSFMYNKDQPYDTAAHPGEAEWRRLVPVSLQWGNDPDLTPEMYHGFGKRPEESWTSPRVKELKLLPKGRPYLGYLDRTNGIVDSFISCCASCHSTSSIPAPKAAPKPPDTPQDTPDTMTWFRNVQAGQPFKDGVLSLDYSLQLRTGVSGFKNWLSDNPEPGGLACWGVKRRT</sequence>
<gene>
    <name evidence="3" type="primary">LOC109466514</name>
</gene>
<organism evidence="2 3">
    <name type="scientific">Branchiostoma belcheri</name>
    <name type="common">Amphioxus</name>
    <dbReference type="NCBI Taxonomy" id="7741"/>
    <lineage>
        <taxon>Eukaryota</taxon>
        <taxon>Metazoa</taxon>
        <taxon>Chordata</taxon>
        <taxon>Cephalochordata</taxon>
        <taxon>Leptocardii</taxon>
        <taxon>Amphioxiformes</taxon>
        <taxon>Branchiostomatidae</taxon>
        <taxon>Branchiostoma</taxon>
    </lineage>
</organism>
<dbReference type="RefSeq" id="XP_019619798.1">
    <property type="nucleotide sequence ID" value="XM_019764239.1"/>
</dbReference>